<dbReference type="Gene3D" id="3.30.200.20">
    <property type="entry name" value="Phosphorylase Kinase, domain 1"/>
    <property type="match status" value="1"/>
</dbReference>
<dbReference type="InterPro" id="IPR011009">
    <property type="entry name" value="Kinase-like_dom_sf"/>
</dbReference>
<organism evidence="1 2">
    <name type="scientific">Ferruginivarius sediminum</name>
    <dbReference type="NCBI Taxonomy" id="2661937"/>
    <lineage>
        <taxon>Bacteria</taxon>
        <taxon>Pseudomonadati</taxon>
        <taxon>Pseudomonadota</taxon>
        <taxon>Alphaproteobacteria</taxon>
        <taxon>Rhodospirillales</taxon>
        <taxon>Rhodospirillaceae</taxon>
        <taxon>Ferruginivarius</taxon>
    </lineage>
</organism>
<dbReference type="AlphaFoldDB" id="A0A369T6P6"/>
<comment type="caution">
    <text evidence="1">The sequence shown here is derived from an EMBL/GenBank/DDBJ whole genome shotgun (WGS) entry which is preliminary data.</text>
</comment>
<name>A0A369T6P6_9PROT</name>
<dbReference type="PANTHER" id="PTHR22603:SF66">
    <property type="entry name" value="ETHANOLAMINE KINASE"/>
    <property type="match status" value="1"/>
</dbReference>
<evidence type="ECO:0000313" key="1">
    <source>
        <dbReference type="EMBL" id="RDD60948.1"/>
    </source>
</evidence>
<gene>
    <name evidence="1" type="ORF">DRB17_15280</name>
</gene>
<protein>
    <submittedName>
        <fullName evidence="1">Choline kinase</fullName>
    </submittedName>
</protein>
<dbReference type="Proteomes" id="UP000253941">
    <property type="component" value="Unassembled WGS sequence"/>
</dbReference>
<dbReference type="EMBL" id="QPMH01000017">
    <property type="protein sequence ID" value="RDD60948.1"/>
    <property type="molecule type" value="Genomic_DNA"/>
</dbReference>
<dbReference type="GO" id="GO:0005737">
    <property type="term" value="C:cytoplasm"/>
    <property type="evidence" value="ECO:0007669"/>
    <property type="project" value="TreeGrafter"/>
</dbReference>
<keyword evidence="2" id="KW-1185">Reference proteome</keyword>
<dbReference type="Gene3D" id="3.90.1200.10">
    <property type="match status" value="1"/>
</dbReference>
<evidence type="ECO:0000313" key="2">
    <source>
        <dbReference type="Proteomes" id="UP000253941"/>
    </source>
</evidence>
<dbReference type="GO" id="GO:0004305">
    <property type="term" value="F:ethanolamine kinase activity"/>
    <property type="evidence" value="ECO:0007669"/>
    <property type="project" value="TreeGrafter"/>
</dbReference>
<keyword evidence="1" id="KW-0808">Transferase</keyword>
<reference evidence="1 2" key="1">
    <citation type="submission" date="2018-07" db="EMBL/GenBank/DDBJ databases">
        <title>Venubactetium sediminum gen. nov., sp. nov., isolated from a marine solar saltern.</title>
        <authorList>
            <person name="Wang S."/>
        </authorList>
    </citation>
    <scope>NUCLEOTIDE SEQUENCE [LARGE SCALE GENOMIC DNA]</scope>
    <source>
        <strain evidence="1 2">WD2A32</strain>
    </source>
</reference>
<sequence length="297" mass="33512">MTKAYDNPAARVADLDIWSGPVDPRPIEGGITNTNFLVDDAGERFFVRVGQDIPVHGVMRFNELAAARAAEAAGISPAVVHAQPGVLVTRFVEGRTLDEADIRQPANLERIVPLIRRCHHDMAHHMRGPVLMFWVFYIVRHYAGVLRSADSPRAPQLGELLDRAERLERAVGPIDVVFGHNDLLAANFIDDGERLWLIDWDYAGFNSPMFDLGGLSSNNQFGAEEEEMLLHLYFGRAPRPQERRALAAMKAASLLRESMWSMVSEVHSAIDFDFEAYTQENLDRFERAWSEFQPLEQ</sequence>
<proteinExistence type="predicted"/>
<dbReference type="SUPFAM" id="SSF56112">
    <property type="entry name" value="Protein kinase-like (PK-like)"/>
    <property type="match status" value="1"/>
</dbReference>
<dbReference type="RefSeq" id="WP_114583087.1">
    <property type="nucleotide sequence ID" value="NZ_QPMH01000017.1"/>
</dbReference>
<keyword evidence="1" id="KW-0418">Kinase</keyword>
<dbReference type="CDD" id="cd05151">
    <property type="entry name" value="ChoK-like"/>
    <property type="match status" value="1"/>
</dbReference>
<dbReference type="Pfam" id="PF01633">
    <property type="entry name" value="Choline_kinase"/>
    <property type="match status" value="1"/>
</dbReference>
<dbReference type="GO" id="GO:0006646">
    <property type="term" value="P:phosphatidylethanolamine biosynthetic process"/>
    <property type="evidence" value="ECO:0007669"/>
    <property type="project" value="TreeGrafter"/>
</dbReference>
<accession>A0A369T6P6</accession>
<dbReference type="PANTHER" id="PTHR22603">
    <property type="entry name" value="CHOLINE/ETHANOALAMINE KINASE"/>
    <property type="match status" value="1"/>
</dbReference>